<proteinExistence type="predicted"/>
<evidence type="ECO:0000313" key="2">
    <source>
        <dbReference type="Proteomes" id="UP000281813"/>
    </source>
</evidence>
<evidence type="ECO:0000313" key="1">
    <source>
        <dbReference type="EMBL" id="RKQ17900.1"/>
    </source>
</evidence>
<accession>A0A494Z5T6</accession>
<dbReference type="AlphaFoldDB" id="A0A494Z5T6"/>
<organism evidence="1 2">
    <name type="scientific">Oceanobacillus bengalensis</name>
    <dbReference type="NCBI Taxonomy" id="1435466"/>
    <lineage>
        <taxon>Bacteria</taxon>
        <taxon>Bacillati</taxon>
        <taxon>Bacillota</taxon>
        <taxon>Bacilli</taxon>
        <taxon>Bacillales</taxon>
        <taxon>Bacillaceae</taxon>
        <taxon>Oceanobacillus</taxon>
    </lineage>
</organism>
<keyword evidence="2" id="KW-1185">Reference proteome</keyword>
<dbReference type="OrthoDB" id="1798711at2"/>
<protein>
    <submittedName>
        <fullName evidence="1">Uncharacterized protein</fullName>
    </submittedName>
</protein>
<name>A0A494Z5T6_9BACI</name>
<sequence>MLMRCPNCNGRDIGKIGSQNYYCWTCFIEMTVVNNELTVHQIESDGSLSSLNDLFSEEELRLQ</sequence>
<dbReference type="EMBL" id="RBZO01000003">
    <property type="protein sequence ID" value="RKQ17900.1"/>
    <property type="molecule type" value="Genomic_DNA"/>
</dbReference>
<dbReference type="Proteomes" id="UP000281813">
    <property type="component" value="Unassembled WGS sequence"/>
</dbReference>
<comment type="caution">
    <text evidence="1">The sequence shown here is derived from an EMBL/GenBank/DDBJ whole genome shotgun (WGS) entry which is preliminary data.</text>
</comment>
<gene>
    <name evidence="1" type="ORF">D8M05_03160</name>
</gene>
<reference evidence="1 2" key="1">
    <citation type="journal article" date="2015" name="Antonie Van Leeuwenhoek">
        <title>Oceanobacillus bengalensis sp. nov., a bacterium isolated from seawater of the Bay of Bengal.</title>
        <authorList>
            <person name="Yongchang O."/>
            <person name="Xiang W."/>
            <person name="Wang G."/>
        </authorList>
    </citation>
    <scope>NUCLEOTIDE SEQUENCE [LARGE SCALE GENOMIC DNA]</scope>
    <source>
        <strain evidence="1 2">MCCC 1K00260</strain>
    </source>
</reference>